<proteinExistence type="predicted"/>
<feature type="region of interest" description="Disordered" evidence="2">
    <location>
        <begin position="140"/>
        <end position="162"/>
    </location>
</feature>
<dbReference type="AlphaFoldDB" id="A0A835PCF5"/>
<dbReference type="PROSITE" id="PS50089">
    <property type="entry name" value="ZF_RING_2"/>
    <property type="match status" value="1"/>
</dbReference>
<evidence type="ECO:0000259" key="3">
    <source>
        <dbReference type="PROSITE" id="PS50089"/>
    </source>
</evidence>
<feature type="compositionally biased region" description="Polar residues" evidence="2">
    <location>
        <begin position="374"/>
        <end position="398"/>
    </location>
</feature>
<feature type="region of interest" description="Disordered" evidence="2">
    <location>
        <begin position="371"/>
        <end position="409"/>
    </location>
</feature>
<comment type="caution">
    <text evidence="4">The sequence shown here is derived from an EMBL/GenBank/DDBJ whole genome shotgun (WGS) entry which is preliminary data.</text>
</comment>
<dbReference type="OrthoDB" id="755409at2759"/>
<feature type="region of interest" description="Disordered" evidence="2">
    <location>
        <begin position="1"/>
        <end position="59"/>
    </location>
</feature>
<evidence type="ECO:0000313" key="4">
    <source>
        <dbReference type="EMBL" id="KAG0450484.1"/>
    </source>
</evidence>
<dbReference type="SMART" id="SM00184">
    <property type="entry name" value="RING"/>
    <property type="match status" value="1"/>
</dbReference>
<keyword evidence="1" id="KW-0479">Metal-binding</keyword>
<name>A0A835PCF5_VANPL</name>
<protein>
    <recommendedName>
        <fullName evidence="3">RING-type domain-containing protein</fullName>
    </recommendedName>
</protein>
<accession>A0A835PCF5</accession>
<dbReference type="InterPro" id="IPR013083">
    <property type="entry name" value="Znf_RING/FYVE/PHD"/>
</dbReference>
<feature type="compositionally biased region" description="Low complexity" evidence="2">
    <location>
        <begin position="42"/>
        <end position="58"/>
    </location>
</feature>
<dbReference type="PANTHER" id="PTHR31150:SF2">
    <property type="entry name" value="RING_U-BOX SUPERFAMILY PROTEIN"/>
    <property type="match status" value="1"/>
</dbReference>
<dbReference type="GO" id="GO:0008270">
    <property type="term" value="F:zinc ion binding"/>
    <property type="evidence" value="ECO:0007669"/>
    <property type="project" value="UniProtKB-KW"/>
</dbReference>
<dbReference type="EMBL" id="JADCNM010000122">
    <property type="protein sequence ID" value="KAG0450484.1"/>
    <property type="molecule type" value="Genomic_DNA"/>
</dbReference>
<dbReference type="InterPro" id="IPR001841">
    <property type="entry name" value="Znf_RING"/>
</dbReference>
<dbReference type="PANTHER" id="PTHR31150">
    <property type="entry name" value="EXPRESSED PROTEIN"/>
    <property type="match status" value="1"/>
</dbReference>
<keyword evidence="1" id="KW-0863">Zinc-finger</keyword>
<evidence type="ECO:0000313" key="5">
    <source>
        <dbReference type="Proteomes" id="UP000639772"/>
    </source>
</evidence>
<reference evidence="4 5" key="1">
    <citation type="journal article" date="2020" name="Nat. Food">
        <title>A phased Vanilla planifolia genome enables genetic improvement of flavour and production.</title>
        <authorList>
            <person name="Hasing T."/>
            <person name="Tang H."/>
            <person name="Brym M."/>
            <person name="Khazi F."/>
            <person name="Huang T."/>
            <person name="Chambers A.H."/>
        </authorList>
    </citation>
    <scope>NUCLEOTIDE SEQUENCE [LARGE SCALE GENOMIC DNA]</scope>
    <source>
        <tissue evidence="4">Leaf</tissue>
    </source>
</reference>
<feature type="compositionally biased region" description="Polar residues" evidence="2">
    <location>
        <begin position="140"/>
        <end position="158"/>
    </location>
</feature>
<evidence type="ECO:0000256" key="1">
    <source>
        <dbReference type="PROSITE-ProRule" id="PRU00175"/>
    </source>
</evidence>
<organism evidence="4 5">
    <name type="scientific">Vanilla planifolia</name>
    <name type="common">Vanilla</name>
    <dbReference type="NCBI Taxonomy" id="51239"/>
    <lineage>
        <taxon>Eukaryota</taxon>
        <taxon>Viridiplantae</taxon>
        <taxon>Streptophyta</taxon>
        <taxon>Embryophyta</taxon>
        <taxon>Tracheophyta</taxon>
        <taxon>Spermatophyta</taxon>
        <taxon>Magnoliopsida</taxon>
        <taxon>Liliopsida</taxon>
        <taxon>Asparagales</taxon>
        <taxon>Orchidaceae</taxon>
        <taxon>Vanilloideae</taxon>
        <taxon>Vanilleae</taxon>
        <taxon>Vanilla</taxon>
    </lineage>
</organism>
<feature type="domain" description="RING-type" evidence="3">
    <location>
        <begin position="286"/>
        <end position="344"/>
    </location>
</feature>
<evidence type="ECO:0000256" key="2">
    <source>
        <dbReference type="SAM" id="MobiDB-lite"/>
    </source>
</evidence>
<dbReference type="Gene3D" id="3.30.40.10">
    <property type="entry name" value="Zinc/RING finger domain, C3HC4 (zinc finger)"/>
    <property type="match status" value="1"/>
</dbReference>
<dbReference type="SUPFAM" id="SSF57850">
    <property type="entry name" value="RING/U-box"/>
    <property type="match status" value="1"/>
</dbReference>
<dbReference type="Proteomes" id="UP000639772">
    <property type="component" value="Unassembled WGS sequence"/>
</dbReference>
<sequence length="433" mass="47597">MDPSEPHWRVNSSFSPPSSRRWDCRYPSDGLSLETSGVRIYGSSQSSHSKGSRSGMSSDLFANHQHSVSDGALSYLESPSSNLQAPRWTPPVQRYYLGEFSTPVGGSRLVSSVSPLDNERQFNAGVPSMSHTFLSPSPLSESSRWASSSKQPTYTPSRNFPGRRSFMSTPVYPLVFRNPVSDGESSGNCGAGTSNRKLTLGSSPSWCESTCTSEHKFHKALTDMHKVMVSSPASGASSRREGFRWSNGSSYDSGMNHIEGDVIEFMEQTNFENPRSPNSSTNNQKCGLCCRLLSQKSPWSSQRIVRSSDLPVTGILPCGHIFHADCLEETTPKSQVQEPPCPLCLNLIKPEESTSFSEPLLFALRTQGRDRGIGSTSNHAGSNSNQNDCELRRNQSQPLRGSSSMKSRLRKRLSFKGKMSRDLLGAKLFRKSG</sequence>
<gene>
    <name evidence="4" type="ORF">HPP92_026713</name>
</gene>
<keyword evidence="1" id="KW-0862">Zinc</keyword>